<keyword evidence="9" id="KW-1185">Reference proteome</keyword>
<dbReference type="Gene3D" id="3.40.50.720">
    <property type="entry name" value="NAD(P)-binding Rossmann-like Domain"/>
    <property type="match status" value="1"/>
</dbReference>
<proteinExistence type="inferred from homology"/>
<dbReference type="InterPro" id="IPR058924">
    <property type="entry name" value="AGPR_dimerisation_dom"/>
</dbReference>
<dbReference type="GO" id="GO:0003942">
    <property type="term" value="F:N-acetyl-gamma-glutamyl-phosphate reductase activity"/>
    <property type="evidence" value="ECO:0007669"/>
    <property type="project" value="UniProtKB-EC"/>
</dbReference>
<protein>
    <recommendedName>
        <fullName evidence="5">N-acetyl-gamma-glutamyl-phosphate reductase</fullName>
        <shortName evidence="5">AGPR</shortName>
        <ecNumber evidence="5">1.2.1.38</ecNumber>
    </recommendedName>
    <alternativeName>
        <fullName evidence="5">N-acetyl-glutamate semialdehyde dehydrogenase</fullName>
        <shortName evidence="5">NAGSA dehydrogenase</shortName>
    </alternativeName>
</protein>
<dbReference type="SUPFAM" id="SSF55347">
    <property type="entry name" value="Glyceraldehyde-3-phosphate dehydrogenase-like, C-terminal domain"/>
    <property type="match status" value="1"/>
</dbReference>
<name>A0ABW5JFC6_9BACT</name>
<comment type="catalytic activity">
    <reaction evidence="5">
        <text>N-acetyl-L-glutamate 5-semialdehyde + phosphate + NADP(+) = N-acetyl-L-glutamyl 5-phosphate + NADPH + H(+)</text>
        <dbReference type="Rhea" id="RHEA:21588"/>
        <dbReference type="ChEBI" id="CHEBI:15378"/>
        <dbReference type="ChEBI" id="CHEBI:29123"/>
        <dbReference type="ChEBI" id="CHEBI:43474"/>
        <dbReference type="ChEBI" id="CHEBI:57783"/>
        <dbReference type="ChEBI" id="CHEBI:57936"/>
        <dbReference type="ChEBI" id="CHEBI:58349"/>
        <dbReference type="EC" id="1.2.1.38"/>
    </reaction>
</comment>
<comment type="pathway">
    <text evidence="5">Amino-acid biosynthesis; L-arginine biosynthesis; N(2)-acetyl-L-ornithine from L-glutamate: step 3/4.</text>
</comment>
<dbReference type="RefSeq" id="WP_390297169.1">
    <property type="nucleotide sequence ID" value="NZ_JBHULI010000001.1"/>
</dbReference>
<feature type="domain" description="Semialdehyde dehydrogenase NAD-binding" evidence="7">
    <location>
        <begin position="3"/>
        <end position="123"/>
    </location>
</feature>
<dbReference type="SUPFAM" id="SSF51735">
    <property type="entry name" value="NAD(P)-binding Rossmann-fold domains"/>
    <property type="match status" value="1"/>
</dbReference>
<dbReference type="InterPro" id="IPR000706">
    <property type="entry name" value="AGPR_type-1"/>
</dbReference>
<keyword evidence="2 5" id="KW-0028">Amino-acid biosynthesis</keyword>
<dbReference type="CDD" id="cd23934">
    <property type="entry name" value="AGPR_1_C"/>
    <property type="match status" value="1"/>
</dbReference>
<dbReference type="PANTHER" id="PTHR32338:SF10">
    <property type="entry name" value="N-ACETYL-GAMMA-GLUTAMYL-PHOSPHATE REDUCTASE, CHLOROPLASTIC-RELATED"/>
    <property type="match status" value="1"/>
</dbReference>
<evidence type="ECO:0000313" key="9">
    <source>
        <dbReference type="Proteomes" id="UP001597460"/>
    </source>
</evidence>
<dbReference type="InterPro" id="IPR023013">
    <property type="entry name" value="AGPR_AS"/>
</dbReference>
<keyword evidence="4 5" id="KW-0560">Oxidoreductase</keyword>
<dbReference type="Pfam" id="PF22698">
    <property type="entry name" value="Semialdhyde_dhC_1"/>
    <property type="match status" value="1"/>
</dbReference>
<comment type="function">
    <text evidence="5">Catalyzes the NADPH-dependent reduction of N-acetyl-5-glutamyl phosphate to yield N-acetyl-L-glutamate 5-semialdehyde.</text>
</comment>
<dbReference type="NCBIfam" id="TIGR01850">
    <property type="entry name" value="argC"/>
    <property type="match status" value="1"/>
</dbReference>
<dbReference type="SMART" id="SM00859">
    <property type="entry name" value="Semialdhyde_dh"/>
    <property type="match status" value="1"/>
</dbReference>
<comment type="caution">
    <text evidence="8">The sequence shown here is derived from an EMBL/GenBank/DDBJ whole genome shotgun (WGS) entry which is preliminary data.</text>
</comment>
<dbReference type="InterPro" id="IPR036291">
    <property type="entry name" value="NAD(P)-bd_dom_sf"/>
</dbReference>
<evidence type="ECO:0000256" key="3">
    <source>
        <dbReference type="ARBA" id="ARBA00022857"/>
    </source>
</evidence>
<evidence type="ECO:0000259" key="7">
    <source>
        <dbReference type="SMART" id="SM00859"/>
    </source>
</evidence>
<evidence type="ECO:0000256" key="5">
    <source>
        <dbReference type="HAMAP-Rule" id="MF_00150"/>
    </source>
</evidence>
<sequence length="321" mass="35327">MIKAGVMGGAGYTAGELIRILLHHPEVELKSVVSRSHEREFLTKAHPDLTGETDLKFDSDLSQDVDVVFLCSGHGKSKGLVEKGGIPDSAKIIDLSTDFRHKDSSHDFIYGLPELNREEIKKADHIANPGCFATCIQLTLLPLAHAGLLSEDVHVTAITGSTGAGQNPTETTHFSWRSNNASIYKPLTHRHLKEIKQSLRQLQNDFNNEVLFIPMRGAFTRGILAASYLSTKKSLSEITSMYQEFYTDHPFIYLSKDPVDVKQVVGTNKAFLFLQKENGKILITGVIDNLVKGASGQAVQNMNLVFGLDETTGLTLKSMAF</sequence>
<evidence type="ECO:0000256" key="1">
    <source>
        <dbReference type="ARBA" id="ARBA00022571"/>
    </source>
</evidence>
<feature type="active site" evidence="5 6">
    <location>
        <position position="131"/>
    </location>
</feature>
<dbReference type="EC" id="1.2.1.38" evidence="5"/>
<keyword evidence="5" id="KW-0963">Cytoplasm</keyword>
<dbReference type="PROSITE" id="PS01224">
    <property type="entry name" value="ARGC"/>
    <property type="match status" value="1"/>
</dbReference>
<comment type="similarity">
    <text evidence="5">Belongs to the NAGSA dehydrogenase family. Type 1 subfamily.</text>
</comment>
<evidence type="ECO:0000256" key="2">
    <source>
        <dbReference type="ARBA" id="ARBA00022605"/>
    </source>
</evidence>
<gene>
    <name evidence="5 8" type="primary">argC</name>
    <name evidence="8" type="ORF">ACFSVN_00840</name>
</gene>
<evidence type="ECO:0000256" key="6">
    <source>
        <dbReference type="PROSITE-ProRule" id="PRU10010"/>
    </source>
</evidence>
<keyword evidence="1 5" id="KW-0055">Arginine biosynthesis</keyword>
<reference evidence="9" key="1">
    <citation type="journal article" date="2019" name="Int. J. Syst. Evol. Microbiol.">
        <title>The Global Catalogue of Microorganisms (GCM) 10K type strain sequencing project: providing services to taxonomists for standard genome sequencing and annotation.</title>
        <authorList>
            <consortium name="The Broad Institute Genomics Platform"/>
            <consortium name="The Broad Institute Genome Sequencing Center for Infectious Disease"/>
            <person name="Wu L."/>
            <person name="Ma J."/>
        </authorList>
    </citation>
    <scope>NUCLEOTIDE SEQUENCE [LARGE SCALE GENOMIC DNA]</scope>
    <source>
        <strain evidence="9">KCTC 52042</strain>
    </source>
</reference>
<comment type="subcellular location">
    <subcellularLocation>
        <location evidence="5">Cytoplasm</location>
    </subcellularLocation>
</comment>
<evidence type="ECO:0000313" key="8">
    <source>
        <dbReference type="EMBL" id="MFD2530986.1"/>
    </source>
</evidence>
<organism evidence="8 9">
    <name type="scientific">Gracilimonas halophila</name>
    <dbReference type="NCBI Taxonomy" id="1834464"/>
    <lineage>
        <taxon>Bacteria</taxon>
        <taxon>Pseudomonadati</taxon>
        <taxon>Balneolota</taxon>
        <taxon>Balneolia</taxon>
        <taxon>Balneolales</taxon>
        <taxon>Balneolaceae</taxon>
        <taxon>Gracilimonas</taxon>
    </lineage>
</organism>
<dbReference type="InterPro" id="IPR050085">
    <property type="entry name" value="AGPR"/>
</dbReference>
<evidence type="ECO:0000256" key="4">
    <source>
        <dbReference type="ARBA" id="ARBA00023002"/>
    </source>
</evidence>
<dbReference type="CDD" id="cd17895">
    <property type="entry name" value="AGPR_1_N"/>
    <property type="match status" value="1"/>
</dbReference>
<keyword evidence="3 5" id="KW-0521">NADP</keyword>
<accession>A0ABW5JFC6</accession>
<dbReference type="EMBL" id="JBHULI010000001">
    <property type="protein sequence ID" value="MFD2530986.1"/>
    <property type="molecule type" value="Genomic_DNA"/>
</dbReference>
<dbReference type="InterPro" id="IPR000534">
    <property type="entry name" value="Semialdehyde_DH_NAD-bd"/>
</dbReference>
<dbReference type="Pfam" id="PF01118">
    <property type="entry name" value="Semialdhyde_dh"/>
    <property type="match status" value="1"/>
</dbReference>
<dbReference type="HAMAP" id="MF_00150">
    <property type="entry name" value="ArgC_type1"/>
    <property type="match status" value="1"/>
</dbReference>
<dbReference type="PANTHER" id="PTHR32338">
    <property type="entry name" value="N-ACETYL-GAMMA-GLUTAMYL-PHOSPHATE REDUCTASE, CHLOROPLASTIC-RELATED-RELATED"/>
    <property type="match status" value="1"/>
</dbReference>
<dbReference type="Proteomes" id="UP001597460">
    <property type="component" value="Unassembled WGS sequence"/>
</dbReference>
<dbReference type="Gene3D" id="3.30.360.10">
    <property type="entry name" value="Dihydrodipicolinate Reductase, domain 2"/>
    <property type="match status" value="1"/>
</dbReference>